<dbReference type="GO" id="GO:0102965">
    <property type="term" value="F:alcohol-forming long-chain fatty acyl-CoA reductase activity"/>
    <property type="evidence" value="ECO:0007669"/>
    <property type="project" value="UniProtKB-EC"/>
</dbReference>
<dbReference type="InterPro" id="IPR013120">
    <property type="entry name" value="FAR_NAD-bd"/>
</dbReference>
<evidence type="ECO:0000256" key="2">
    <source>
        <dbReference type="ARBA" id="ARBA00022516"/>
    </source>
</evidence>
<sequence length="379" mass="43092">AYVEKLAYECREIDKIYILIRHKKAVNLEQRIQNYLDQPFFTRLKEERPEVIQKIIPILGDITAPKLGLKAEDEQTLIDKVSVVIHSAAVVKFNQALKDAINANVEGTRKVLSLAKLMKNVCVLYPPPADLEEAKKFAMKHYILGDDDKELIKNHPNTYTFSKALAEQVVAENRGDLPTIIIRPSIVSASEREPVKGWVDNLTAATGVITSLVKGWIHVIEASGDVVVPGLRVYHSCSSTTNPITLKNIYTHIKEFTSQNNNNASHHVSMFFIKNKALVSGLTCLMQISPAFMADMWLRCKGKQPKYLKLQSKVLQGRNMLEFFSTRSWQIHSEGACSLYSSLSPEDRKAFRCDTTHIEWREYIFHYLVGIERYLARKS</sequence>
<dbReference type="GO" id="GO:0035336">
    <property type="term" value="P:long-chain fatty-acyl-CoA metabolic process"/>
    <property type="evidence" value="ECO:0007669"/>
    <property type="project" value="TreeGrafter"/>
</dbReference>
<dbReference type="InterPro" id="IPR026055">
    <property type="entry name" value="FAR"/>
</dbReference>
<evidence type="ECO:0000256" key="1">
    <source>
        <dbReference type="ARBA" id="ARBA00005928"/>
    </source>
</evidence>
<feature type="domain" description="Fatty acyl-CoA reductase C-terminal" evidence="5">
    <location>
        <begin position="287"/>
        <end position="377"/>
    </location>
</feature>
<accession>A0A921ZHR7</accession>
<evidence type="ECO:0000259" key="5">
    <source>
        <dbReference type="Pfam" id="PF03015"/>
    </source>
</evidence>
<evidence type="ECO:0000313" key="7">
    <source>
        <dbReference type="EMBL" id="KAG6458308.1"/>
    </source>
</evidence>
<dbReference type="AlphaFoldDB" id="A0A921ZHR7"/>
<dbReference type="Pfam" id="PF03015">
    <property type="entry name" value="Sterile"/>
    <property type="match status" value="1"/>
</dbReference>
<organism evidence="7 8">
    <name type="scientific">Manduca sexta</name>
    <name type="common">Tobacco hawkmoth</name>
    <name type="synonym">Tobacco hornworm</name>
    <dbReference type="NCBI Taxonomy" id="7130"/>
    <lineage>
        <taxon>Eukaryota</taxon>
        <taxon>Metazoa</taxon>
        <taxon>Ecdysozoa</taxon>
        <taxon>Arthropoda</taxon>
        <taxon>Hexapoda</taxon>
        <taxon>Insecta</taxon>
        <taxon>Pterygota</taxon>
        <taxon>Neoptera</taxon>
        <taxon>Endopterygota</taxon>
        <taxon>Lepidoptera</taxon>
        <taxon>Glossata</taxon>
        <taxon>Ditrysia</taxon>
        <taxon>Bombycoidea</taxon>
        <taxon>Sphingidae</taxon>
        <taxon>Sphinginae</taxon>
        <taxon>Sphingini</taxon>
        <taxon>Manduca</taxon>
    </lineage>
</organism>
<evidence type="ECO:0000259" key="6">
    <source>
        <dbReference type="Pfam" id="PF07993"/>
    </source>
</evidence>
<feature type="non-terminal residue" evidence="7">
    <location>
        <position position="1"/>
    </location>
</feature>
<dbReference type="EC" id="1.2.1.84" evidence="4"/>
<name>A0A921ZHR7_MANSE</name>
<dbReference type="PANTHER" id="PTHR11011:SF45">
    <property type="entry name" value="FATTY ACYL-COA REDUCTASE CG8306-RELATED"/>
    <property type="match status" value="1"/>
</dbReference>
<protein>
    <recommendedName>
        <fullName evidence="4">Fatty acyl-CoA reductase</fullName>
        <ecNumber evidence="4">1.2.1.84</ecNumber>
    </recommendedName>
</protein>
<dbReference type="CDD" id="cd09071">
    <property type="entry name" value="FAR_C"/>
    <property type="match status" value="1"/>
</dbReference>
<dbReference type="EMBL" id="JH668579">
    <property type="protein sequence ID" value="KAG6458308.1"/>
    <property type="molecule type" value="Genomic_DNA"/>
</dbReference>
<dbReference type="CDD" id="cd05236">
    <property type="entry name" value="FAR-N_SDR_e"/>
    <property type="match status" value="1"/>
</dbReference>
<keyword evidence="8" id="KW-1185">Reference proteome</keyword>
<keyword evidence="2 4" id="KW-0444">Lipid biosynthesis</keyword>
<proteinExistence type="inferred from homology"/>
<evidence type="ECO:0000256" key="4">
    <source>
        <dbReference type="RuleBase" id="RU363097"/>
    </source>
</evidence>
<keyword evidence="3 4" id="KW-0443">Lipid metabolism</keyword>
<keyword evidence="4" id="KW-0521">NADP</keyword>
<reference evidence="7" key="2">
    <citation type="submission" date="2020-12" db="EMBL/GenBank/DDBJ databases">
        <authorList>
            <person name="Kanost M."/>
        </authorList>
    </citation>
    <scope>NUCLEOTIDE SEQUENCE</scope>
</reference>
<dbReference type="Proteomes" id="UP000791440">
    <property type="component" value="Unassembled WGS sequence"/>
</dbReference>
<keyword evidence="4" id="KW-0560">Oxidoreductase</keyword>
<dbReference type="InterPro" id="IPR033640">
    <property type="entry name" value="FAR_C"/>
</dbReference>
<comment type="function">
    <text evidence="4">Catalyzes the reduction of fatty acyl-CoA to fatty alcohols.</text>
</comment>
<feature type="domain" description="Thioester reductase (TE)" evidence="6">
    <location>
        <begin position="3"/>
        <end position="226"/>
    </location>
</feature>
<reference evidence="7" key="1">
    <citation type="journal article" date="2016" name="Insect Biochem. Mol. Biol.">
        <title>Multifaceted biological insights from a draft genome sequence of the tobacco hornworm moth, Manduca sexta.</title>
        <authorList>
            <person name="Kanost M.R."/>
            <person name="Arrese E.L."/>
            <person name="Cao X."/>
            <person name="Chen Y.R."/>
            <person name="Chellapilla S."/>
            <person name="Goldsmith M.R."/>
            <person name="Grosse-Wilde E."/>
            <person name="Heckel D.G."/>
            <person name="Herndon N."/>
            <person name="Jiang H."/>
            <person name="Papanicolaou A."/>
            <person name="Qu J."/>
            <person name="Soulages J.L."/>
            <person name="Vogel H."/>
            <person name="Walters J."/>
            <person name="Waterhouse R.M."/>
            <person name="Ahn S.J."/>
            <person name="Almeida F.C."/>
            <person name="An C."/>
            <person name="Aqrawi P."/>
            <person name="Bretschneider A."/>
            <person name="Bryant W.B."/>
            <person name="Bucks S."/>
            <person name="Chao H."/>
            <person name="Chevignon G."/>
            <person name="Christen J.M."/>
            <person name="Clarke D.F."/>
            <person name="Dittmer N.T."/>
            <person name="Ferguson L.C.F."/>
            <person name="Garavelou S."/>
            <person name="Gordon K.H.J."/>
            <person name="Gunaratna R.T."/>
            <person name="Han Y."/>
            <person name="Hauser F."/>
            <person name="He Y."/>
            <person name="Heidel-Fischer H."/>
            <person name="Hirsh A."/>
            <person name="Hu Y."/>
            <person name="Jiang H."/>
            <person name="Kalra D."/>
            <person name="Klinner C."/>
            <person name="Konig C."/>
            <person name="Kovar C."/>
            <person name="Kroll A.R."/>
            <person name="Kuwar S.S."/>
            <person name="Lee S.L."/>
            <person name="Lehman R."/>
            <person name="Li K."/>
            <person name="Li Z."/>
            <person name="Liang H."/>
            <person name="Lovelace S."/>
            <person name="Lu Z."/>
            <person name="Mansfield J.H."/>
            <person name="McCulloch K.J."/>
            <person name="Mathew T."/>
            <person name="Morton B."/>
            <person name="Muzny D.M."/>
            <person name="Neunemann D."/>
            <person name="Ongeri F."/>
            <person name="Pauchet Y."/>
            <person name="Pu L.L."/>
            <person name="Pyrousis I."/>
            <person name="Rao X.J."/>
            <person name="Redding A."/>
            <person name="Roesel C."/>
            <person name="Sanchez-Gracia A."/>
            <person name="Schaack S."/>
            <person name="Shukla A."/>
            <person name="Tetreau G."/>
            <person name="Wang Y."/>
            <person name="Xiong G.H."/>
            <person name="Traut W."/>
            <person name="Walsh T.K."/>
            <person name="Worley K.C."/>
            <person name="Wu D."/>
            <person name="Wu W."/>
            <person name="Wu Y.Q."/>
            <person name="Zhang X."/>
            <person name="Zou Z."/>
            <person name="Zucker H."/>
            <person name="Briscoe A.D."/>
            <person name="Burmester T."/>
            <person name="Clem R.J."/>
            <person name="Feyereisen R."/>
            <person name="Grimmelikhuijzen C.J.P."/>
            <person name="Hamodrakas S.J."/>
            <person name="Hansson B.S."/>
            <person name="Huguet E."/>
            <person name="Jermiin L.S."/>
            <person name="Lan Q."/>
            <person name="Lehman H.K."/>
            <person name="Lorenzen M."/>
            <person name="Merzendorfer H."/>
            <person name="Michalopoulos I."/>
            <person name="Morton D.B."/>
            <person name="Muthukrishnan S."/>
            <person name="Oakeshott J.G."/>
            <person name="Palmer W."/>
            <person name="Park Y."/>
            <person name="Passarelli A.L."/>
            <person name="Rozas J."/>
            <person name="Schwartz L.M."/>
            <person name="Smith W."/>
            <person name="Southgate A."/>
            <person name="Vilcinskas A."/>
            <person name="Vogt R."/>
            <person name="Wang P."/>
            <person name="Werren J."/>
            <person name="Yu X.Q."/>
            <person name="Zhou J.J."/>
            <person name="Brown S.J."/>
            <person name="Scherer S.E."/>
            <person name="Richards S."/>
            <person name="Blissard G.W."/>
        </authorList>
    </citation>
    <scope>NUCLEOTIDE SEQUENCE</scope>
</reference>
<comment type="similarity">
    <text evidence="1 4">Belongs to the fatty acyl-CoA reductase family.</text>
</comment>
<comment type="catalytic activity">
    <reaction evidence="4">
        <text>a long-chain fatty acyl-CoA + 2 NADPH + 2 H(+) = a long-chain primary fatty alcohol + 2 NADP(+) + CoA</text>
        <dbReference type="Rhea" id="RHEA:52716"/>
        <dbReference type="ChEBI" id="CHEBI:15378"/>
        <dbReference type="ChEBI" id="CHEBI:57287"/>
        <dbReference type="ChEBI" id="CHEBI:57783"/>
        <dbReference type="ChEBI" id="CHEBI:58349"/>
        <dbReference type="ChEBI" id="CHEBI:77396"/>
        <dbReference type="ChEBI" id="CHEBI:83139"/>
        <dbReference type="EC" id="1.2.1.84"/>
    </reaction>
</comment>
<dbReference type="GO" id="GO:0080019">
    <property type="term" value="F:alcohol-forming very long-chain fatty acyl-CoA reductase activity"/>
    <property type="evidence" value="ECO:0007669"/>
    <property type="project" value="InterPro"/>
</dbReference>
<evidence type="ECO:0000313" key="8">
    <source>
        <dbReference type="Proteomes" id="UP000791440"/>
    </source>
</evidence>
<dbReference type="GO" id="GO:0005777">
    <property type="term" value="C:peroxisome"/>
    <property type="evidence" value="ECO:0007669"/>
    <property type="project" value="TreeGrafter"/>
</dbReference>
<dbReference type="Pfam" id="PF07993">
    <property type="entry name" value="NAD_binding_4"/>
    <property type="match status" value="1"/>
</dbReference>
<comment type="caution">
    <text evidence="7">The sequence shown here is derived from an EMBL/GenBank/DDBJ whole genome shotgun (WGS) entry which is preliminary data.</text>
</comment>
<dbReference type="PANTHER" id="PTHR11011">
    <property type="entry name" value="MALE STERILITY PROTEIN 2-RELATED"/>
    <property type="match status" value="1"/>
</dbReference>
<gene>
    <name evidence="7" type="ORF">O3G_MSEX010799</name>
</gene>
<evidence type="ECO:0000256" key="3">
    <source>
        <dbReference type="ARBA" id="ARBA00023098"/>
    </source>
</evidence>